<dbReference type="Pfam" id="PF05025">
    <property type="entry name" value="RbsD_FucU"/>
    <property type="match status" value="1"/>
</dbReference>
<keyword evidence="3 5" id="KW-0413">Isomerase</keyword>
<evidence type="ECO:0000313" key="6">
    <source>
        <dbReference type="Proteomes" id="UP000183200"/>
    </source>
</evidence>
<keyword evidence="4" id="KW-1133">Transmembrane helix</keyword>
<reference evidence="6" key="1">
    <citation type="submission" date="2016-10" db="EMBL/GenBank/DDBJ databases">
        <authorList>
            <person name="Varghese N."/>
            <person name="Submissions S."/>
        </authorList>
    </citation>
    <scope>NUCLEOTIDE SEQUENCE [LARGE SCALE GENOMIC DNA]</scope>
    <source>
        <strain evidence="6">DSM 19110</strain>
    </source>
</reference>
<dbReference type="PROSITE" id="PS51257">
    <property type="entry name" value="PROKAR_LIPOPROTEIN"/>
    <property type="match status" value="1"/>
</dbReference>
<dbReference type="Proteomes" id="UP000183200">
    <property type="component" value="Unassembled WGS sequence"/>
</dbReference>
<evidence type="ECO:0000313" key="5">
    <source>
        <dbReference type="EMBL" id="SDL98468.1"/>
    </source>
</evidence>
<dbReference type="AlphaFoldDB" id="A0A1G9PI39"/>
<gene>
    <name evidence="5" type="ORF">SAMN05421820_102664</name>
</gene>
<dbReference type="RefSeq" id="WP_083361745.1">
    <property type="nucleotide sequence ID" value="NZ_FNGY01000002.1"/>
</dbReference>
<keyword evidence="4" id="KW-0472">Membrane</keyword>
<evidence type="ECO:0000256" key="2">
    <source>
        <dbReference type="ARBA" id="ARBA00012862"/>
    </source>
</evidence>
<evidence type="ECO:0000256" key="3">
    <source>
        <dbReference type="ARBA" id="ARBA00023235"/>
    </source>
</evidence>
<dbReference type="SUPFAM" id="SSF102546">
    <property type="entry name" value="RbsD-like"/>
    <property type="match status" value="1"/>
</dbReference>
<accession>A0A1G9PI39</accession>
<feature type="transmembrane region" description="Helical" evidence="4">
    <location>
        <begin position="12"/>
        <end position="30"/>
    </location>
</feature>
<dbReference type="GO" id="GO:0062193">
    <property type="term" value="F:D-ribose pyranase activity"/>
    <property type="evidence" value="ECO:0007669"/>
    <property type="project" value="UniProtKB-EC"/>
</dbReference>
<evidence type="ECO:0000256" key="4">
    <source>
        <dbReference type="SAM" id="Phobius"/>
    </source>
</evidence>
<dbReference type="EMBL" id="FNGY01000002">
    <property type="protein sequence ID" value="SDL98468.1"/>
    <property type="molecule type" value="Genomic_DNA"/>
</dbReference>
<dbReference type="GO" id="GO:0005996">
    <property type="term" value="P:monosaccharide metabolic process"/>
    <property type="evidence" value="ECO:0007669"/>
    <property type="project" value="InterPro"/>
</dbReference>
<keyword evidence="6" id="KW-1185">Reference proteome</keyword>
<dbReference type="InterPro" id="IPR023750">
    <property type="entry name" value="RbsD-like_sf"/>
</dbReference>
<evidence type="ECO:0000256" key="1">
    <source>
        <dbReference type="ARBA" id="ARBA00000223"/>
    </source>
</evidence>
<organism evidence="5 6">
    <name type="scientific">Pedobacter steynii</name>
    <dbReference type="NCBI Taxonomy" id="430522"/>
    <lineage>
        <taxon>Bacteria</taxon>
        <taxon>Pseudomonadati</taxon>
        <taxon>Bacteroidota</taxon>
        <taxon>Sphingobacteriia</taxon>
        <taxon>Sphingobacteriales</taxon>
        <taxon>Sphingobacteriaceae</taxon>
        <taxon>Pedobacter</taxon>
    </lineage>
</organism>
<dbReference type="EC" id="5.4.99.62" evidence="2"/>
<dbReference type="InterPro" id="IPR007721">
    <property type="entry name" value="RbsD_FucU"/>
</dbReference>
<dbReference type="OrthoDB" id="1357291at2"/>
<proteinExistence type="predicted"/>
<keyword evidence="4" id="KW-0812">Transmembrane</keyword>
<dbReference type="GO" id="GO:0048029">
    <property type="term" value="F:monosaccharide binding"/>
    <property type="evidence" value="ECO:0007669"/>
    <property type="project" value="InterPro"/>
</dbReference>
<sequence length="198" mass="22498">MKISAIISKTLLIPIGISSVFLIAGCNFATDQKTTVSPLKTERNWKQQFDEKLPLLGHRNWILIVDKAFPEQNAPGIEYIYANEDLLPVLKLVLGQVNQSTHVKPIIYRDKELGFIKEEQAKGVTQFIQDSKGLFGTQNVQTLLHDEVFKKLDTESKLFKVLVIKTNETIPYTSVFLQLDCGYWNADKEAQLRTNMGK</sequence>
<protein>
    <recommendedName>
        <fullName evidence="2">D-ribose pyranase</fullName>
        <ecNumber evidence="2">5.4.99.62</ecNumber>
    </recommendedName>
</protein>
<name>A0A1G9PI39_9SPHI</name>
<dbReference type="Gene3D" id="3.40.1650.10">
    <property type="entry name" value="RbsD-like domain"/>
    <property type="match status" value="1"/>
</dbReference>
<comment type="catalytic activity">
    <reaction evidence="1">
        <text>beta-D-ribopyranose = beta-D-ribofuranose</text>
        <dbReference type="Rhea" id="RHEA:25432"/>
        <dbReference type="ChEBI" id="CHEBI:27476"/>
        <dbReference type="ChEBI" id="CHEBI:47002"/>
        <dbReference type="EC" id="5.4.99.62"/>
    </reaction>
</comment>